<feature type="compositionally biased region" description="Polar residues" evidence="1">
    <location>
        <begin position="81"/>
        <end position="95"/>
    </location>
</feature>
<reference evidence="2 3" key="1">
    <citation type="submission" date="2015-01" db="EMBL/GenBank/DDBJ databases">
        <title>The Genome Sequence of Fonsecaea pedrosoi CBS 271.37.</title>
        <authorList>
            <consortium name="The Broad Institute Genomics Platform"/>
            <person name="Cuomo C."/>
            <person name="de Hoog S."/>
            <person name="Gorbushina A."/>
            <person name="Stielow B."/>
            <person name="Teixiera M."/>
            <person name="Abouelleil A."/>
            <person name="Chapman S.B."/>
            <person name="Priest M."/>
            <person name="Young S.K."/>
            <person name="Wortman J."/>
            <person name="Nusbaum C."/>
            <person name="Birren B."/>
        </authorList>
    </citation>
    <scope>NUCLEOTIDE SEQUENCE [LARGE SCALE GENOMIC DNA]</scope>
    <source>
        <strain evidence="2 3">CBS 271.37</strain>
    </source>
</reference>
<dbReference type="AlphaFoldDB" id="A0A0D2E6Q9"/>
<proteinExistence type="predicted"/>
<name>A0A0D2E6Q9_9EURO</name>
<evidence type="ECO:0000256" key="1">
    <source>
        <dbReference type="SAM" id="MobiDB-lite"/>
    </source>
</evidence>
<evidence type="ECO:0000313" key="2">
    <source>
        <dbReference type="EMBL" id="KIW85796.1"/>
    </source>
</evidence>
<gene>
    <name evidence="2" type="ORF">Z517_01188</name>
</gene>
<feature type="compositionally biased region" description="Polar residues" evidence="1">
    <location>
        <begin position="1"/>
        <end position="13"/>
    </location>
</feature>
<dbReference type="GeneID" id="25300678"/>
<protein>
    <submittedName>
        <fullName evidence="2">Uncharacterized protein</fullName>
    </submittedName>
</protein>
<evidence type="ECO:0000313" key="3">
    <source>
        <dbReference type="Proteomes" id="UP000053029"/>
    </source>
</evidence>
<feature type="compositionally biased region" description="Low complexity" evidence="1">
    <location>
        <begin position="68"/>
        <end position="80"/>
    </location>
</feature>
<keyword evidence="3" id="KW-1185">Reference proteome</keyword>
<dbReference type="EMBL" id="KN846969">
    <property type="protein sequence ID" value="KIW85796.1"/>
    <property type="molecule type" value="Genomic_DNA"/>
</dbReference>
<accession>A0A0D2E6Q9</accession>
<organism evidence="2 3">
    <name type="scientific">Fonsecaea pedrosoi CBS 271.37</name>
    <dbReference type="NCBI Taxonomy" id="1442368"/>
    <lineage>
        <taxon>Eukaryota</taxon>
        <taxon>Fungi</taxon>
        <taxon>Dikarya</taxon>
        <taxon>Ascomycota</taxon>
        <taxon>Pezizomycotina</taxon>
        <taxon>Eurotiomycetes</taxon>
        <taxon>Chaetothyriomycetidae</taxon>
        <taxon>Chaetothyriales</taxon>
        <taxon>Herpotrichiellaceae</taxon>
        <taxon>Fonsecaea</taxon>
    </lineage>
</organism>
<dbReference type="OrthoDB" id="5377039at2759"/>
<dbReference type="RefSeq" id="XP_013289604.1">
    <property type="nucleotide sequence ID" value="XM_013434150.1"/>
</dbReference>
<sequence>MTTSTSSTPSALQDTIDADEGFEDDSLFPEDTNNDNDQDSAHSLSGRPHTPANDHLNAAAPGELSPPRSQRQSQTETSQQPISQAMSNGTATRSSARVAAMQTKAEAEGEGQGQAAASTIDEREGRGKPGWTWRNKKAQEERQRAWDNIVDRDFSLKEFGDVMLQGKPQVSGLR</sequence>
<dbReference type="VEuPathDB" id="FungiDB:Z517_01188"/>
<dbReference type="HOGENOM" id="CLU_1555270_0_0_1"/>
<feature type="compositionally biased region" description="Acidic residues" evidence="1">
    <location>
        <begin position="16"/>
        <end position="38"/>
    </location>
</feature>
<feature type="region of interest" description="Disordered" evidence="1">
    <location>
        <begin position="1"/>
        <end position="139"/>
    </location>
</feature>
<dbReference type="Proteomes" id="UP000053029">
    <property type="component" value="Unassembled WGS sequence"/>
</dbReference>